<feature type="compositionally biased region" description="Basic and acidic residues" evidence="1">
    <location>
        <begin position="174"/>
        <end position="185"/>
    </location>
</feature>
<dbReference type="EMBL" id="JAVRRL010000064">
    <property type="protein sequence ID" value="KAK5109441.1"/>
    <property type="molecule type" value="Genomic_DNA"/>
</dbReference>
<comment type="caution">
    <text evidence="2">The sequence shown here is derived from an EMBL/GenBank/DDBJ whole genome shotgun (WGS) entry which is preliminary data.</text>
</comment>
<gene>
    <name evidence="2" type="ORF">LTR62_007000</name>
</gene>
<evidence type="ECO:0000313" key="2">
    <source>
        <dbReference type="EMBL" id="KAK5109441.1"/>
    </source>
</evidence>
<feature type="region of interest" description="Disordered" evidence="1">
    <location>
        <begin position="1"/>
        <end position="66"/>
    </location>
</feature>
<feature type="region of interest" description="Disordered" evidence="1">
    <location>
        <begin position="166"/>
        <end position="185"/>
    </location>
</feature>
<proteinExistence type="predicted"/>
<evidence type="ECO:0000313" key="3">
    <source>
        <dbReference type="Proteomes" id="UP001310890"/>
    </source>
</evidence>
<dbReference type="Proteomes" id="UP001310890">
    <property type="component" value="Unassembled WGS sequence"/>
</dbReference>
<reference evidence="2" key="1">
    <citation type="submission" date="2023-08" db="EMBL/GenBank/DDBJ databases">
        <title>Black Yeasts Isolated from many extreme environments.</title>
        <authorList>
            <person name="Coleine C."/>
            <person name="Stajich J.E."/>
            <person name="Selbmann L."/>
        </authorList>
    </citation>
    <scope>NUCLEOTIDE SEQUENCE</scope>
    <source>
        <strain evidence="2">CCFEE 5401</strain>
    </source>
</reference>
<protein>
    <submittedName>
        <fullName evidence="2">Uncharacterized protein</fullName>
    </submittedName>
</protein>
<dbReference type="AlphaFoldDB" id="A0AAN7YI67"/>
<organism evidence="2 3">
    <name type="scientific">Meristemomyces frigidus</name>
    <dbReference type="NCBI Taxonomy" id="1508187"/>
    <lineage>
        <taxon>Eukaryota</taxon>
        <taxon>Fungi</taxon>
        <taxon>Dikarya</taxon>
        <taxon>Ascomycota</taxon>
        <taxon>Pezizomycotina</taxon>
        <taxon>Dothideomycetes</taxon>
        <taxon>Dothideomycetidae</taxon>
        <taxon>Mycosphaerellales</taxon>
        <taxon>Teratosphaeriaceae</taxon>
        <taxon>Meristemomyces</taxon>
    </lineage>
</organism>
<evidence type="ECO:0000256" key="1">
    <source>
        <dbReference type="SAM" id="MobiDB-lite"/>
    </source>
</evidence>
<name>A0AAN7YI67_9PEZI</name>
<accession>A0AAN7YI67</accession>
<sequence length="195" mass="22341">MSTRKPNLTGFDPKKFAAAAGQPANDPWARAVSTMPTLRLKHSPLRTPPPSDNDQPARIRSGFSIPFRPSKQLRRQREAGFPGNKTNKTLTPLNDLDHYTLRRLLRWAEDIRYLVLKWMAETSQAKHDAWLDAHPKDRELVSGEGWYQAVGYWEVRSRPIRPLESRVAGGNKKAKAERPSKKRYDGKMACEPVEW</sequence>